<dbReference type="EMBL" id="JAHRHJ020000010">
    <property type="protein sequence ID" value="KAH9298949.1"/>
    <property type="molecule type" value="Genomic_DNA"/>
</dbReference>
<accession>A0AA38CM49</accession>
<dbReference type="Proteomes" id="UP000824469">
    <property type="component" value="Unassembled WGS sequence"/>
</dbReference>
<name>A0AA38CM49_TAXCH</name>
<reference evidence="2 3" key="1">
    <citation type="journal article" date="2021" name="Nat. Plants">
        <title>The Taxus genome provides insights into paclitaxel biosynthesis.</title>
        <authorList>
            <person name="Xiong X."/>
            <person name="Gou J."/>
            <person name="Liao Q."/>
            <person name="Li Y."/>
            <person name="Zhou Q."/>
            <person name="Bi G."/>
            <person name="Li C."/>
            <person name="Du R."/>
            <person name="Wang X."/>
            <person name="Sun T."/>
            <person name="Guo L."/>
            <person name="Liang H."/>
            <person name="Lu P."/>
            <person name="Wu Y."/>
            <person name="Zhang Z."/>
            <person name="Ro D.K."/>
            <person name="Shang Y."/>
            <person name="Huang S."/>
            <person name="Yan J."/>
        </authorList>
    </citation>
    <scope>NUCLEOTIDE SEQUENCE [LARGE SCALE GENOMIC DNA]</scope>
    <source>
        <strain evidence="2">Ta-2019</strain>
    </source>
</reference>
<dbReference type="AlphaFoldDB" id="A0AA38CM49"/>
<dbReference type="InterPro" id="IPR006045">
    <property type="entry name" value="Cupin_1"/>
</dbReference>
<evidence type="ECO:0000313" key="3">
    <source>
        <dbReference type="Proteomes" id="UP000824469"/>
    </source>
</evidence>
<feature type="non-terminal residue" evidence="2">
    <location>
        <position position="1"/>
    </location>
</feature>
<evidence type="ECO:0000259" key="1">
    <source>
        <dbReference type="Pfam" id="PF00190"/>
    </source>
</evidence>
<feature type="non-terminal residue" evidence="2">
    <location>
        <position position="60"/>
    </location>
</feature>
<organism evidence="2 3">
    <name type="scientific">Taxus chinensis</name>
    <name type="common">Chinese yew</name>
    <name type="synonym">Taxus wallichiana var. chinensis</name>
    <dbReference type="NCBI Taxonomy" id="29808"/>
    <lineage>
        <taxon>Eukaryota</taxon>
        <taxon>Viridiplantae</taxon>
        <taxon>Streptophyta</taxon>
        <taxon>Embryophyta</taxon>
        <taxon>Tracheophyta</taxon>
        <taxon>Spermatophyta</taxon>
        <taxon>Pinopsida</taxon>
        <taxon>Pinidae</taxon>
        <taxon>Conifers II</taxon>
        <taxon>Cupressales</taxon>
        <taxon>Taxaceae</taxon>
        <taxon>Taxus</taxon>
    </lineage>
</organism>
<keyword evidence="3" id="KW-1185">Reference proteome</keyword>
<dbReference type="InterPro" id="IPR014710">
    <property type="entry name" value="RmlC-like_jellyroll"/>
</dbReference>
<proteinExistence type="predicted"/>
<dbReference type="Pfam" id="PF00190">
    <property type="entry name" value="Cupin_1"/>
    <property type="match status" value="1"/>
</dbReference>
<dbReference type="Gene3D" id="2.60.120.10">
    <property type="entry name" value="Jelly Rolls"/>
    <property type="match status" value="1"/>
</dbReference>
<protein>
    <recommendedName>
        <fullName evidence="1">Cupin type-1 domain-containing protein</fullName>
    </recommendedName>
</protein>
<sequence length="60" mass="6643">LCGILLPEAESERVVKVKRGDAIAVPMGVLSWWLNDNPSEQLEILFMGDTSKAHRSGEFT</sequence>
<comment type="caution">
    <text evidence="2">The sequence shown here is derived from an EMBL/GenBank/DDBJ whole genome shotgun (WGS) entry which is preliminary data.</text>
</comment>
<evidence type="ECO:0000313" key="2">
    <source>
        <dbReference type="EMBL" id="KAH9298949.1"/>
    </source>
</evidence>
<gene>
    <name evidence="2" type="ORF">KI387_030631</name>
</gene>
<dbReference type="InterPro" id="IPR011051">
    <property type="entry name" value="RmlC_Cupin_sf"/>
</dbReference>
<dbReference type="SUPFAM" id="SSF51182">
    <property type="entry name" value="RmlC-like cupins"/>
    <property type="match status" value="1"/>
</dbReference>
<feature type="domain" description="Cupin type-1" evidence="1">
    <location>
        <begin position="11"/>
        <end position="55"/>
    </location>
</feature>